<protein>
    <recommendedName>
        <fullName evidence="8">Peptidase M48 domain-containing protein</fullName>
    </recommendedName>
</protein>
<dbReference type="GO" id="GO:0004222">
    <property type="term" value="F:metalloendopeptidase activity"/>
    <property type="evidence" value="ECO:0007669"/>
    <property type="project" value="InterPro"/>
</dbReference>
<keyword evidence="4 6" id="KW-0862">Zinc</keyword>
<keyword evidence="2" id="KW-0479">Metal-binding</keyword>
<keyword evidence="3 6" id="KW-0378">Hydrolase</keyword>
<organism evidence="9 10">
    <name type="scientific">Candidatus Segetimicrobium genomatis</name>
    <dbReference type="NCBI Taxonomy" id="2569760"/>
    <lineage>
        <taxon>Bacteria</taxon>
        <taxon>Bacillati</taxon>
        <taxon>Candidatus Sysuimicrobiota</taxon>
        <taxon>Candidatus Sysuimicrobiia</taxon>
        <taxon>Candidatus Sysuimicrobiales</taxon>
        <taxon>Candidatus Segetimicrobiaceae</taxon>
        <taxon>Candidatus Segetimicrobium</taxon>
    </lineage>
</organism>
<dbReference type="AlphaFoldDB" id="A0A537M4H9"/>
<feature type="signal peptide" evidence="7">
    <location>
        <begin position="1"/>
        <end position="27"/>
    </location>
</feature>
<dbReference type="EMBL" id="VBAM01000069">
    <property type="protein sequence ID" value="TMJ15193.1"/>
    <property type="molecule type" value="Genomic_DNA"/>
</dbReference>
<keyword evidence="1 6" id="KW-0645">Protease</keyword>
<proteinExistence type="inferred from homology"/>
<evidence type="ECO:0000256" key="6">
    <source>
        <dbReference type="RuleBase" id="RU003983"/>
    </source>
</evidence>
<evidence type="ECO:0000313" key="10">
    <source>
        <dbReference type="Proteomes" id="UP000320393"/>
    </source>
</evidence>
<sequence length="373" mass="40591">MTGPRRAVVLLLGLAVCVALPPTVAGADQTADEVALGAQAAKEIESRYRVVTDPAMVERLTRVGGVVARVVDRQELTYRFKILDIPGVNALGVPGGWVYVTKGMMRFIRTDDELAAVLAHELTHINHRHYYIQQDRQSRMMPAIVLAAALSVLAHSAAPLAGVSIATRGALANYQRDLERDADLTGISFLMKTRYSPVAMLTLMEHLDQVDKLTGQPDLGPLYQDHPRPDERVSYIRDDLRGRGLPIIRRIPEGYLVLSLEPPDPAGSEPVAVLVDGQPVIQLGATVEGQSPITRAQALEARLDAFFNTDPAPYDVRAVGLQGLWSVLGGQLRLFEVTPQDAAYAKGSPQAVAEQLRGRLADVLAAALYNRKF</sequence>
<evidence type="ECO:0000259" key="8">
    <source>
        <dbReference type="Pfam" id="PF01435"/>
    </source>
</evidence>
<dbReference type="GO" id="GO:0016020">
    <property type="term" value="C:membrane"/>
    <property type="evidence" value="ECO:0007669"/>
    <property type="project" value="TreeGrafter"/>
</dbReference>
<dbReference type="PANTHER" id="PTHR22726:SF1">
    <property type="entry name" value="METALLOENDOPEPTIDASE OMA1, MITOCHONDRIAL"/>
    <property type="match status" value="1"/>
</dbReference>
<comment type="caution">
    <text evidence="9">The sequence shown here is derived from an EMBL/GenBank/DDBJ whole genome shotgun (WGS) entry which is preliminary data.</text>
</comment>
<dbReference type="GO" id="GO:0046872">
    <property type="term" value="F:metal ion binding"/>
    <property type="evidence" value="ECO:0007669"/>
    <property type="project" value="UniProtKB-KW"/>
</dbReference>
<evidence type="ECO:0000256" key="2">
    <source>
        <dbReference type="ARBA" id="ARBA00022723"/>
    </source>
</evidence>
<evidence type="ECO:0000313" key="9">
    <source>
        <dbReference type="EMBL" id="TMJ15193.1"/>
    </source>
</evidence>
<evidence type="ECO:0000256" key="3">
    <source>
        <dbReference type="ARBA" id="ARBA00022801"/>
    </source>
</evidence>
<evidence type="ECO:0000256" key="7">
    <source>
        <dbReference type="SAM" id="SignalP"/>
    </source>
</evidence>
<feature type="chain" id="PRO_5022028960" description="Peptidase M48 domain-containing protein" evidence="7">
    <location>
        <begin position="28"/>
        <end position="373"/>
    </location>
</feature>
<dbReference type="Proteomes" id="UP000320393">
    <property type="component" value="Unassembled WGS sequence"/>
</dbReference>
<dbReference type="InterPro" id="IPR001915">
    <property type="entry name" value="Peptidase_M48"/>
</dbReference>
<evidence type="ECO:0000256" key="1">
    <source>
        <dbReference type="ARBA" id="ARBA00022670"/>
    </source>
</evidence>
<evidence type="ECO:0000256" key="4">
    <source>
        <dbReference type="ARBA" id="ARBA00022833"/>
    </source>
</evidence>
<feature type="domain" description="Peptidase M48" evidence="8">
    <location>
        <begin position="58"/>
        <end position="237"/>
    </location>
</feature>
<evidence type="ECO:0000256" key="5">
    <source>
        <dbReference type="ARBA" id="ARBA00023049"/>
    </source>
</evidence>
<gene>
    <name evidence="9" type="ORF">E6H02_02375</name>
</gene>
<name>A0A537M4H9_9BACT</name>
<dbReference type="PANTHER" id="PTHR22726">
    <property type="entry name" value="METALLOENDOPEPTIDASE OMA1"/>
    <property type="match status" value="1"/>
</dbReference>
<comment type="similarity">
    <text evidence="6">Belongs to the peptidase M48 family.</text>
</comment>
<accession>A0A537M4H9</accession>
<keyword evidence="7" id="KW-0732">Signal</keyword>
<keyword evidence="5 6" id="KW-0482">Metalloprotease</keyword>
<dbReference type="Pfam" id="PF01435">
    <property type="entry name" value="Peptidase_M48"/>
    <property type="match status" value="1"/>
</dbReference>
<dbReference type="GO" id="GO:0051603">
    <property type="term" value="P:proteolysis involved in protein catabolic process"/>
    <property type="evidence" value="ECO:0007669"/>
    <property type="project" value="TreeGrafter"/>
</dbReference>
<comment type="cofactor">
    <cofactor evidence="6">
        <name>Zn(2+)</name>
        <dbReference type="ChEBI" id="CHEBI:29105"/>
    </cofactor>
    <text evidence="6">Binds 1 zinc ion per subunit.</text>
</comment>
<dbReference type="Gene3D" id="3.30.2010.10">
    <property type="entry name" value="Metalloproteases ('zincins'), catalytic domain"/>
    <property type="match status" value="1"/>
</dbReference>
<dbReference type="InterPro" id="IPR051156">
    <property type="entry name" value="Mito/Outer_Membr_Metalloprot"/>
</dbReference>
<reference evidence="9 10" key="1">
    <citation type="journal article" date="2019" name="Nat. Microbiol.">
        <title>Mediterranean grassland soil C-N compound turnover is dependent on rainfall and depth, and is mediated by genomically divergent microorganisms.</title>
        <authorList>
            <person name="Diamond S."/>
            <person name="Andeer P.F."/>
            <person name="Li Z."/>
            <person name="Crits-Christoph A."/>
            <person name="Burstein D."/>
            <person name="Anantharaman K."/>
            <person name="Lane K.R."/>
            <person name="Thomas B.C."/>
            <person name="Pan C."/>
            <person name="Northen T.R."/>
            <person name="Banfield J.F."/>
        </authorList>
    </citation>
    <scope>NUCLEOTIDE SEQUENCE [LARGE SCALE GENOMIC DNA]</scope>
    <source>
        <strain evidence="9">NP_5</strain>
    </source>
</reference>